<keyword evidence="2" id="KW-0472">Membrane</keyword>
<dbReference type="EMBL" id="JBHTLX010000024">
    <property type="protein sequence ID" value="MFD1250562.1"/>
    <property type="molecule type" value="Genomic_DNA"/>
</dbReference>
<dbReference type="InterPro" id="IPR036291">
    <property type="entry name" value="NAD(P)-bd_dom_sf"/>
</dbReference>
<feature type="transmembrane region" description="Helical" evidence="2">
    <location>
        <begin position="47"/>
        <end position="71"/>
    </location>
</feature>
<dbReference type="RefSeq" id="WP_367918972.1">
    <property type="nucleotide sequence ID" value="NZ_BAABAC010000018.1"/>
</dbReference>
<name>A0ABW3W8H9_9ACTN</name>
<feature type="transmembrane region" description="Helical" evidence="2">
    <location>
        <begin position="12"/>
        <end position="35"/>
    </location>
</feature>
<keyword evidence="2" id="KW-1133">Transmembrane helix</keyword>
<organism evidence="4 5">
    <name type="scientific">Nocardioides ginsengisoli</name>
    <dbReference type="NCBI Taxonomy" id="363868"/>
    <lineage>
        <taxon>Bacteria</taxon>
        <taxon>Bacillati</taxon>
        <taxon>Actinomycetota</taxon>
        <taxon>Actinomycetes</taxon>
        <taxon>Propionibacteriales</taxon>
        <taxon>Nocardioidaceae</taxon>
        <taxon>Nocardioides</taxon>
    </lineage>
</organism>
<dbReference type="PANTHER" id="PTHR43318:SF1">
    <property type="entry name" value="POLYSACCHARIDE BIOSYNTHESIS PROTEIN EPSC-RELATED"/>
    <property type="match status" value="1"/>
</dbReference>
<evidence type="ECO:0000313" key="4">
    <source>
        <dbReference type="EMBL" id="MFD1250562.1"/>
    </source>
</evidence>
<feature type="transmembrane region" description="Helical" evidence="2">
    <location>
        <begin position="83"/>
        <end position="105"/>
    </location>
</feature>
<dbReference type="PANTHER" id="PTHR43318">
    <property type="entry name" value="UDP-N-ACETYLGLUCOSAMINE 4,6-DEHYDRATASE"/>
    <property type="match status" value="1"/>
</dbReference>
<evidence type="ECO:0000259" key="3">
    <source>
        <dbReference type="Pfam" id="PF02719"/>
    </source>
</evidence>
<dbReference type="Gene3D" id="3.40.50.720">
    <property type="entry name" value="NAD(P)-binding Rossmann-like Domain"/>
    <property type="match status" value="2"/>
</dbReference>
<dbReference type="CDD" id="cd05237">
    <property type="entry name" value="UDP_invert_4-6DH_SDR_e"/>
    <property type="match status" value="1"/>
</dbReference>
<comment type="similarity">
    <text evidence="1">Belongs to the polysaccharide synthase family.</text>
</comment>
<protein>
    <submittedName>
        <fullName evidence="4">Polysaccharide biosynthesis protein</fullName>
    </submittedName>
</protein>
<evidence type="ECO:0000256" key="1">
    <source>
        <dbReference type="ARBA" id="ARBA00007430"/>
    </source>
</evidence>
<proteinExistence type="inferred from homology"/>
<accession>A0ABW3W8H9</accession>
<sequence length="613" mass="64935">MERRHLGGAPLVTALAASDALAWVVAVAVFCALRLSAVAGTTAEVDWPRVLAVGAATGLAHLVLGSGLQLYRRRAALGSLDEAFLLGSTVVVTGTALTLVSMVVVEPFLPRSVPIAAACLTLALTAAARAGLRRAAERRQERRARWQATPTLILGAGRSGRTVVEAMLAGLDHGWRPVGFLDDDPRRNNLRIRGVPVLGRTDDLARVVRETGAEALVVAAPHAPASTLRAWATAGRAAGLQVKILPAITDLPSGAADIRELRDIRVEDLLGRHVIDTDLPAVAGYLAGKRVLVTGAGGSIGSELCRQIKQFAPSELIMLDRDESALHAVQLSLEGRALLDTADVVLADIRDQEGLVRLFEERRPEVVFHAAALKHLPMLEQYPGEAVQTNVWGSLAVLEAAAAVGVERFVNVSTDKAADPICVLGYSKRLAECLTADVAARADGVFLSVRFGNVLGSRGSVLSTFASQIAGGGPVTVTHPDVTRYFMTIPEAVQLVIQAAAIGERGEVLVLDMGEPVRILDVAEQMMEMAGTTVPVEFTGLRPGEKLHEDLLAAGEPDARPRHPLVSQVPVPRLATDAVRRLDVREDPALLTHRLANTCASLRPQPSGIQVGA</sequence>
<evidence type="ECO:0000313" key="5">
    <source>
        <dbReference type="Proteomes" id="UP001597229"/>
    </source>
</evidence>
<reference evidence="5" key="1">
    <citation type="journal article" date="2019" name="Int. J. Syst. Evol. Microbiol.">
        <title>The Global Catalogue of Microorganisms (GCM) 10K type strain sequencing project: providing services to taxonomists for standard genome sequencing and annotation.</title>
        <authorList>
            <consortium name="The Broad Institute Genomics Platform"/>
            <consortium name="The Broad Institute Genome Sequencing Center for Infectious Disease"/>
            <person name="Wu L."/>
            <person name="Ma J."/>
        </authorList>
    </citation>
    <scope>NUCLEOTIDE SEQUENCE [LARGE SCALE GENOMIC DNA]</scope>
    <source>
        <strain evidence="5">CCUG 52478</strain>
    </source>
</reference>
<gene>
    <name evidence="4" type="ORF">ACFQ3F_22405</name>
</gene>
<dbReference type="SUPFAM" id="SSF51735">
    <property type="entry name" value="NAD(P)-binding Rossmann-fold domains"/>
    <property type="match status" value="2"/>
</dbReference>
<dbReference type="Pfam" id="PF13727">
    <property type="entry name" value="CoA_binding_3"/>
    <property type="match status" value="1"/>
</dbReference>
<comment type="caution">
    <text evidence="4">The sequence shown here is derived from an EMBL/GenBank/DDBJ whole genome shotgun (WGS) entry which is preliminary data.</text>
</comment>
<dbReference type="Pfam" id="PF02719">
    <property type="entry name" value="Polysacc_synt_2"/>
    <property type="match status" value="1"/>
</dbReference>
<dbReference type="InterPro" id="IPR051203">
    <property type="entry name" value="Polysaccharide_Synthase-Rel"/>
</dbReference>
<evidence type="ECO:0000256" key="2">
    <source>
        <dbReference type="SAM" id="Phobius"/>
    </source>
</evidence>
<feature type="domain" description="Polysaccharide biosynthesis protein CapD-like" evidence="3">
    <location>
        <begin position="291"/>
        <end position="564"/>
    </location>
</feature>
<dbReference type="InterPro" id="IPR003869">
    <property type="entry name" value="Polysac_CapD-like"/>
</dbReference>
<dbReference type="Proteomes" id="UP001597229">
    <property type="component" value="Unassembled WGS sequence"/>
</dbReference>
<keyword evidence="2" id="KW-0812">Transmembrane</keyword>
<keyword evidence="5" id="KW-1185">Reference proteome</keyword>